<proteinExistence type="predicted"/>
<evidence type="ECO:0000313" key="3">
    <source>
        <dbReference type="Proteomes" id="UP001153269"/>
    </source>
</evidence>
<evidence type="ECO:0000256" key="1">
    <source>
        <dbReference type="SAM" id="MobiDB-lite"/>
    </source>
</evidence>
<feature type="region of interest" description="Disordered" evidence="1">
    <location>
        <begin position="1"/>
        <end position="55"/>
    </location>
</feature>
<reference evidence="2" key="1">
    <citation type="submission" date="2020-03" db="EMBL/GenBank/DDBJ databases">
        <authorList>
            <person name="Weist P."/>
        </authorList>
    </citation>
    <scope>NUCLEOTIDE SEQUENCE</scope>
</reference>
<gene>
    <name evidence="2" type="ORF">PLEPLA_LOCUS1600</name>
</gene>
<dbReference type="Proteomes" id="UP001153269">
    <property type="component" value="Unassembled WGS sequence"/>
</dbReference>
<dbReference type="EMBL" id="CADEAL010000076">
    <property type="protein sequence ID" value="CAB1413897.1"/>
    <property type="molecule type" value="Genomic_DNA"/>
</dbReference>
<name>A0A9N7Y632_PLEPL</name>
<dbReference type="AlphaFoldDB" id="A0A9N7Y632"/>
<sequence length="161" mass="16871">MSEGLTVFSNPHKDQEPSLGSTRHPWEKGGNPKGGPPHPDASALSHSPRSGPDPWQCMKKVQHAKGNFKGVLPLACLSSLGGETLFVPRVDLAVLGFVDAGSGGGLELSFLRPITGQVCHCSSDSGTLTDLELPESPSRGCGSFTITLCNDIIATDTRCFG</sequence>
<comment type="caution">
    <text evidence="2">The sequence shown here is derived from an EMBL/GenBank/DDBJ whole genome shotgun (WGS) entry which is preliminary data.</text>
</comment>
<organism evidence="2 3">
    <name type="scientific">Pleuronectes platessa</name>
    <name type="common">European plaice</name>
    <dbReference type="NCBI Taxonomy" id="8262"/>
    <lineage>
        <taxon>Eukaryota</taxon>
        <taxon>Metazoa</taxon>
        <taxon>Chordata</taxon>
        <taxon>Craniata</taxon>
        <taxon>Vertebrata</taxon>
        <taxon>Euteleostomi</taxon>
        <taxon>Actinopterygii</taxon>
        <taxon>Neopterygii</taxon>
        <taxon>Teleostei</taxon>
        <taxon>Neoteleostei</taxon>
        <taxon>Acanthomorphata</taxon>
        <taxon>Carangaria</taxon>
        <taxon>Pleuronectiformes</taxon>
        <taxon>Pleuronectoidei</taxon>
        <taxon>Pleuronectidae</taxon>
        <taxon>Pleuronectes</taxon>
    </lineage>
</organism>
<accession>A0A9N7Y632</accession>
<protein>
    <submittedName>
        <fullName evidence="2">Uncharacterized protein</fullName>
    </submittedName>
</protein>
<evidence type="ECO:0000313" key="2">
    <source>
        <dbReference type="EMBL" id="CAB1413897.1"/>
    </source>
</evidence>
<keyword evidence="3" id="KW-1185">Reference proteome</keyword>